<gene>
    <name evidence="1" type="ORF">KP509_36G030700</name>
</gene>
<protein>
    <submittedName>
        <fullName evidence="1">Uncharacterized protein</fullName>
    </submittedName>
</protein>
<keyword evidence="2" id="KW-1185">Reference proteome</keyword>
<comment type="caution">
    <text evidence="1">The sequence shown here is derived from an EMBL/GenBank/DDBJ whole genome shotgun (WGS) entry which is preliminary data.</text>
</comment>
<name>A0A8T2QAQ9_CERRI</name>
<organism evidence="1 2">
    <name type="scientific">Ceratopteris richardii</name>
    <name type="common">Triangle waterfern</name>
    <dbReference type="NCBI Taxonomy" id="49495"/>
    <lineage>
        <taxon>Eukaryota</taxon>
        <taxon>Viridiplantae</taxon>
        <taxon>Streptophyta</taxon>
        <taxon>Embryophyta</taxon>
        <taxon>Tracheophyta</taxon>
        <taxon>Polypodiopsida</taxon>
        <taxon>Polypodiidae</taxon>
        <taxon>Polypodiales</taxon>
        <taxon>Pteridineae</taxon>
        <taxon>Pteridaceae</taxon>
        <taxon>Parkerioideae</taxon>
        <taxon>Ceratopteris</taxon>
    </lineage>
</organism>
<evidence type="ECO:0000313" key="2">
    <source>
        <dbReference type="Proteomes" id="UP000825935"/>
    </source>
</evidence>
<reference evidence="1" key="1">
    <citation type="submission" date="2021-08" db="EMBL/GenBank/DDBJ databases">
        <title>WGS assembly of Ceratopteris richardii.</title>
        <authorList>
            <person name="Marchant D.B."/>
            <person name="Chen G."/>
            <person name="Jenkins J."/>
            <person name="Shu S."/>
            <person name="Leebens-Mack J."/>
            <person name="Grimwood J."/>
            <person name="Schmutz J."/>
            <person name="Soltis P."/>
            <person name="Soltis D."/>
            <person name="Chen Z.-H."/>
        </authorList>
    </citation>
    <scope>NUCLEOTIDE SEQUENCE</scope>
    <source>
        <strain evidence="1">Whitten #5841</strain>
        <tissue evidence="1">Leaf</tissue>
    </source>
</reference>
<dbReference type="Proteomes" id="UP000825935">
    <property type="component" value="Chromosome 36"/>
</dbReference>
<dbReference type="EMBL" id="CM035441">
    <property type="protein sequence ID" value="KAH7281112.1"/>
    <property type="molecule type" value="Genomic_DNA"/>
</dbReference>
<proteinExistence type="predicted"/>
<accession>A0A8T2QAQ9</accession>
<dbReference type="AlphaFoldDB" id="A0A8T2QAQ9"/>
<sequence length="219" mass="23879">MRGLTIGPSLMCGPSTRPLPVRCCRAAPPVFNRCPLWLPSERSPTSLTVPQSIPISGDPSQPAPFSYAASNAARCSTFVGCHFVQPAESLSVDRARVHLPSNGLYIPWALATHAMASAGKFSPMLTAVIPTACAVTMKHDILLNPLHITTRRRFQFTDALTVLRQPRPSTTTTQCTWLHHKLLPRAMPTLSYQNSKMSLFTESSQASASQSIEETFSCL</sequence>
<evidence type="ECO:0000313" key="1">
    <source>
        <dbReference type="EMBL" id="KAH7281112.1"/>
    </source>
</evidence>